<dbReference type="GO" id="GO:0061665">
    <property type="term" value="F:SUMO ligase activity"/>
    <property type="evidence" value="ECO:0007669"/>
    <property type="project" value="TreeGrafter"/>
</dbReference>
<dbReference type="PROSITE" id="PS51044">
    <property type="entry name" value="ZF_SP_RING"/>
    <property type="match status" value="1"/>
</dbReference>
<dbReference type="InterPro" id="IPR038654">
    <property type="entry name" value="PINIT_sf"/>
</dbReference>
<evidence type="ECO:0000256" key="4">
    <source>
        <dbReference type="ARBA" id="ARBA00022679"/>
    </source>
</evidence>
<dbReference type="Pfam" id="PF02891">
    <property type="entry name" value="zf-MIZ"/>
    <property type="match status" value="1"/>
</dbReference>
<feature type="compositionally biased region" description="Basic and acidic residues" evidence="11">
    <location>
        <begin position="425"/>
        <end position="438"/>
    </location>
</feature>
<dbReference type="PANTHER" id="PTHR10782">
    <property type="entry name" value="ZINC FINGER MIZ DOMAIN-CONTAINING PROTEIN"/>
    <property type="match status" value="1"/>
</dbReference>
<dbReference type="GO" id="GO:0008270">
    <property type="term" value="F:zinc ion binding"/>
    <property type="evidence" value="ECO:0007669"/>
    <property type="project" value="UniProtKB-KW"/>
</dbReference>
<dbReference type="GO" id="GO:0003712">
    <property type="term" value="F:transcription coregulator activity"/>
    <property type="evidence" value="ECO:0007669"/>
    <property type="project" value="TreeGrafter"/>
</dbReference>
<keyword evidence="6 10" id="KW-0863">Zinc-finger</keyword>
<evidence type="ECO:0000259" key="14">
    <source>
        <dbReference type="PROSITE" id="PS51466"/>
    </source>
</evidence>
<dbReference type="UniPathway" id="UPA00886"/>
<feature type="region of interest" description="Disordered" evidence="11">
    <location>
        <begin position="540"/>
        <end position="560"/>
    </location>
</feature>
<evidence type="ECO:0000256" key="3">
    <source>
        <dbReference type="ARBA" id="ARBA00005383"/>
    </source>
</evidence>
<keyword evidence="5" id="KW-0479">Metal-binding</keyword>
<name>A0A4Y2CWN1_ARAVE</name>
<evidence type="ECO:0000256" key="5">
    <source>
        <dbReference type="ARBA" id="ARBA00022723"/>
    </source>
</evidence>
<accession>A0A4Y2CWN1</accession>
<dbReference type="CDD" id="cd16790">
    <property type="entry name" value="SP-RING_PIAS"/>
    <property type="match status" value="1"/>
</dbReference>
<dbReference type="OrthoDB" id="10263264at2759"/>
<feature type="domain" description="SAP" evidence="12">
    <location>
        <begin position="12"/>
        <end position="46"/>
    </location>
</feature>
<dbReference type="GO" id="GO:0016925">
    <property type="term" value="P:protein sumoylation"/>
    <property type="evidence" value="ECO:0007669"/>
    <property type="project" value="UniProtKB-UniPathway"/>
</dbReference>
<dbReference type="InterPro" id="IPR004181">
    <property type="entry name" value="Znf_MIZ"/>
</dbReference>
<keyword evidence="4" id="KW-0808">Transferase</keyword>
<evidence type="ECO:0000256" key="9">
    <source>
        <dbReference type="ARBA" id="ARBA00023242"/>
    </source>
</evidence>
<dbReference type="SMART" id="SM00513">
    <property type="entry name" value="SAP"/>
    <property type="match status" value="1"/>
</dbReference>
<dbReference type="AlphaFoldDB" id="A0A4Y2CWN1"/>
<dbReference type="GO" id="GO:0016874">
    <property type="term" value="F:ligase activity"/>
    <property type="evidence" value="ECO:0007669"/>
    <property type="project" value="UniProtKB-KW"/>
</dbReference>
<feature type="region of interest" description="Disordered" evidence="11">
    <location>
        <begin position="419"/>
        <end position="438"/>
    </location>
</feature>
<comment type="pathway">
    <text evidence="2">Protein modification; protein sumoylation.</text>
</comment>
<dbReference type="PROSITE" id="PS51466">
    <property type="entry name" value="PINIT"/>
    <property type="match status" value="1"/>
</dbReference>
<evidence type="ECO:0000259" key="13">
    <source>
        <dbReference type="PROSITE" id="PS51044"/>
    </source>
</evidence>
<evidence type="ECO:0000313" key="15">
    <source>
        <dbReference type="EMBL" id="GBM07685.1"/>
    </source>
</evidence>
<feature type="compositionally biased region" description="Low complexity" evidence="11">
    <location>
        <begin position="541"/>
        <end position="560"/>
    </location>
</feature>
<keyword evidence="16" id="KW-1185">Reference proteome</keyword>
<reference evidence="15 16" key="1">
    <citation type="journal article" date="2019" name="Sci. Rep.">
        <title>Orb-weaving spider Araneus ventricosus genome elucidates the spidroin gene catalogue.</title>
        <authorList>
            <person name="Kono N."/>
            <person name="Nakamura H."/>
            <person name="Ohtoshi R."/>
            <person name="Moran D.A.P."/>
            <person name="Shinohara A."/>
            <person name="Yoshida Y."/>
            <person name="Fujiwara M."/>
            <person name="Mori M."/>
            <person name="Tomita M."/>
            <person name="Arakawa K."/>
        </authorList>
    </citation>
    <scope>NUCLEOTIDE SEQUENCE [LARGE SCALE GENOMIC DNA]</scope>
</reference>
<dbReference type="FunFam" id="2.60.120.780:FF:000001">
    <property type="entry name" value="E3 SUMO-protein ligase PIAS2 isoform X1"/>
    <property type="match status" value="1"/>
</dbReference>
<evidence type="ECO:0000313" key="16">
    <source>
        <dbReference type="Proteomes" id="UP000499080"/>
    </source>
</evidence>
<keyword evidence="9" id="KW-0539">Nucleus</keyword>
<dbReference type="Gene3D" id="3.30.40.10">
    <property type="entry name" value="Zinc/RING finger domain, C3HC4 (zinc finger)"/>
    <property type="match status" value="1"/>
</dbReference>
<comment type="caution">
    <text evidence="15">The sequence shown here is derived from an EMBL/GenBank/DDBJ whole genome shotgun (WGS) entry which is preliminary data.</text>
</comment>
<keyword evidence="15" id="KW-0436">Ligase</keyword>
<evidence type="ECO:0000256" key="1">
    <source>
        <dbReference type="ARBA" id="ARBA00004123"/>
    </source>
</evidence>
<evidence type="ECO:0000256" key="11">
    <source>
        <dbReference type="SAM" id="MobiDB-lite"/>
    </source>
</evidence>
<dbReference type="SUPFAM" id="SSF68906">
    <property type="entry name" value="SAP domain"/>
    <property type="match status" value="1"/>
</dbReference>
<dbReference type="Gene3D" id="1.10.720.30">
    <property type="entry name" value="SAP domain"/>
    <property type="match status" value="1"/>
</dbReference>
<dbReference type="InterPro" id="IPR036361">
    <property type="entry name" value="SAP_dom_sf"/>
</dbReference>
<gene>
    <name evidence="15" type="primary">PIAS1</name>
    <name evidence="15" type="ORF">AVEN_228184_1</name>
</gene>
<dbReference type="PANTHER" id="PTHR10782:SF94">
    <property type="entry name" value="SUPPRESSOR OF VARIEGATION 2-10, ISOFORM I"/>
    <property type="match status" value="1"/>
</dbReference>
<organism evidence="15 16">
    <name type="scientific">Araneus ventricosus</name>
    <name type="common">Orbweaver spider</name>
    <name type="synonym">Epeira ventricosa</name>
    <dbReference type="NCBI Taxonomy" id="182803"/>
    <lineage>
        <taxon>Eukaryota</taxon>
        <taxon>Metazoa</taxon>
        <taxon>Ecdysozoa</taxon>
        <taxon>Arthropoda</taxon>
        <taxon>Chelicerata</taxon>
        <taxon>Arachnida</taxon>
        <taxon>Araneae</taxon>
        <taxon>Araneomorphae</taxon>
        <taxon>Entelegynae</taxon>
        <taxon>Araneoidea</taxon>
        <taxon>Araneidae</taxon>
        <taxon>Araneus</taxon>
    </lineage>
</organism>
<dbReference type="Gene3D" id="2.60.120.780">
    <property type="entry name" value="PINIT domain"/>
    <property type="match status" value="1"/>
</dbReference>
<keyword evidence="8" id="KW-0862">Zinc</keyword>
<dbReference type="Proteomes" id="UP000499080">
    <property type="component" value="Unassembled WGS sequence"/>
</dbReference>
<evidence type="ECO:0000256" key="6">
    <source>
        <dbReference type="ARBA" id="ARBA00022771"/>
    </source>
</evidence>
<dbReference type="GO" id="GO:0006357">
    <property type="term" value="P:regulation of transcription by RNA polymerase II"/>
    <property type="evidence" value="ECO:0007669"/>
    <property type="project" value="TreeGrafter"/>
</dbReference>
<feature type="domain" description="SP-RING-type" evidence="13">
    <location>
        <begin position="311"/>
        <end position="396"/>
    </location>
</feature>
<comment type="similarity">
    <text evidence="3">Belongs to the PIAS family.</text>
</comment>
<dbReference type="GO" id="GO:0005634">
    <property type="term" value="C:nucleus"/>
    <property type="evidence" value="ECO:0007669"/>
    <property type="project" value="UniProtKB-SubCell"/>
</dbReference>
<dbReference type="InterPro" id="IPR003034">
    <property type="entry name" value="SAP_dom"/>
</dbReference>
<comment type="subcellular location">
    <subcellularLocation>
        <location evidence="1">Nucleus</location>
    </subcellularLocation>
</comment>
<evidence type="ECO:0000259" key="12">
    <source>
        <dbReference type="PROSITE" id="PS50800"/>
    </source>
</evidence>
<proteinExistence type="inferred from homology"/>
<feature type="domain" description="PINIT" evidence="14">
    <location>
        <begin position="124"/>
        <end position="279"/>
    </location>
</feature>
<dbReference type="FunFam" id="1.10.720.30:FF:000001">
    <property type="entry name" value="E3 SUMO-protein ligase PIAS2 isoform 1"/>
    <property type="match status" value="1"/>
</dbReference>
<evidence type="ECO:0000256" key="10">
    <source>
        <dbReference type="PROSITE-ProRule" id="PRU00452"/>
    </source>
</evidence>
<dbReference type="InterPro" id="IPR013083">
    <property type="entry name" value="Znf_RING/FYVE/PHD"/>
</dbReference>
<dbReference type="EMBL" id="BGPR01000245">
    <property type="protein sequence ID" value="GBM07685.1"/>
    <property type="molecule type" value="Genomic_DNA"/>
</dbReference>
<evidence type="ECO:0000256" key="2">
    <source>
        <dbReference type="ARBA" id="ARBA00004718"/>
    </source>
</evidence>
<dbReference type="GO" id="GO:0000785">
    <property type="term" value="C:chromatin"/>
    <property type="evidence" value="ECO:0007669"/>
    <property type="project" value="TreeGrafter"/>
</dbReference>
<evidence type="ECO:0000256" key="7">
    <source>
        <dbReference type="ARBA" id="ARBA00022786"/>
    </source>
</evidence>
<dbReference type="Pfam" id="PF14324">
    <property type="entry name" value="PINIT"/>
    <property type="match status" value="1"/>
</dbReference>
<protein>
    <submittedName>
        <fullName evidence="15">E3 SUMO-protein ligase PIAS1</fullName>
    </submittedName>
</protein>
<sequence length="624" mass="69247">MANSDVELSKMIRAFRVSDLQSLLSYAGRNKGGKKYDLQNRALDLLKLRSSAIEMKIRELHHNRYSQARSHAEPHDMYTMPPLNDAVLNYSSRSSHQGPLGGPGISGYVPTMGKHMLGPPSHLNVLPQQYPVNPDVRFKELPFYEVLAELLKPTSLVTLPNERFQEREFPFCLTPQQVLEFQHNIDVQVQLRICLLDSSCEQDDEIPSSICLKINQKVCNLPNPIPTNKPGAEPKRPKYPIDITSVTKKTATEPNEVHISWASSSGKPYVLGVFLVRKQTSAHLIRKLKANGVRNPDHTTAMIKEKLMQDRDSEIATMSLRGSLMCPLGKIKMKLPCRALTCTHLQCFDATLYLQMNEKKPKWICPVCDKPALFKSLAIDGLFLDIVSKAPSECTEVQFHEDGSWTPVMPIKKQTEINDASFDAPPKDVPKVESSKPKRPIEVISLDSDSDTEDSWPVLPPKKKMIKTSNEMSPVLLESPEESQNSEDAVLKSFDPFAPCSSKTEPCSKILPIIPAKASLLPLPESLDIDTSNDCIIGTTPPSILGGPSSSSYESVSPVSSPKSFCPPSVSKLPETSDILQGTQNLGKSFDEFDFFSLIQNNQEESFIPPAGEEEGSPDIINID</sequence>
<dbReference type="PROSITE" id="PS50800">
    <property type="entry name" value="SAP"/>
    <property type="match status" value="1"/>
</dbReference>
<dbReference type="InterPro" id="IPR023321">
    <property type="entry name" value="PINIT"/>
</dbReference>
<evidence type="ECO:0000256" key="8">
    <source>
        <dbReference type="ARBA" id="ARBA00022833"/>
    </source>
</evidence>
<keyword evidence="7" id="KW-0833">Ubl conjugation pathway</keyword>